<evidence type="ECO:0000259" key="7">
    <source>
        <dbReference type="Pfam" id="PF01061"/>
    </source>
</evidence>
<keyword evidence="5 6" id="KW-0472">Membrane</keyword>
<keyword evidence="2" id="KW-0813">Transport</keyword>
<dbReference type="GO" id="GO:0140359">
    <property type="term" value="F:ABC-type transporter activity"/>
    <property type="evidence" value="ECO:0007669"/>
    <property type="project" value="InterPro"/>
</dbReference>
<organism evidence="8 9">
    <name type="scientific">Aphanomyces astaci</name>
    <name type="common">Crayfish plague agent</name>
    <dbReference type="NCBI Taxonomy" id="112090"/>
    <lineage>
        <taxon>Eukaryota</taxon>
        <taxon>Sar</taxon>
        <taxon>Stramenopiles</taxon>
        <taxon>Oomycota</taxon>
        <taxon>Saprolegniomycetes</taxon>
        <taxon>Saprolegniales</taxon>
        <taxon>Verrucalvaceae</taxon>
        <taxon>Aphanomyces</taxon>
    </lineage>
</organism>
<dbReference type="PANTHER" id="PTHR48041:SF2">
    <property type="entry name" value="ATP-DEPENDENT PERMEASE-RELATED"/>
    <property type="match status" value="1"/>
</dbReference>
<feature type="transmembrane region" description="Helical" evidence="6">
    <location>
        <begin position="329"/>
        <end position="352"/>
    </location>
</feature>
<feature type="transmembrane region" description="Helical" evidence="6">
    <location>
        <begin position="446"/>
        <end position="466"/>
    </location>
</feature>
<feature type="transmembrane region" description="Helical" evidence="6">
    <location>
        <begin position="251"/>
        <end position="273"/>
    </location>
</feature>
<name>A0A3R7AHU0_APHAT</name>
<protein>
    <recommendedName>
        <fullName evidence="7">ABC-2 type transporter transmembrane domain-containing protein</fullName>
    </recommendedName>
</protein>
<evidence type="ECO:0000313" key="8">
    <source>
        <dbReference type="EMBL" id="RHY95967.1"/>
    </source>
</evidence>
<feature type="transmembrane region" description="Helical" evidence="6">
    <location>
        <begin position="293"/>
        <end position="317"/>
    </location>
</feature>
<feature type="domain" description="ABC-2 type transporter transmembrane" evidence="7">
    <location>
        <begin position="200"/>
        <end position="409"/>
    </location>
</feature>
<dbReference type="PANTHER" id="PTHR48041">
    <property type="entry name" value="ABC TRANSPORTER G FAMILY MEMBER 28"/>
    <property type="match status" value="1"/>
</dbReference>
<gene>
    <name evidence="8" type="ORF">DYB26_003944</name>
</gene>
<dbReference type="Proteomes" id="UP000286510">
    <property type="component" value="Unassembled WGS sequence"/>
</dbReference>
<reference evidence="8 9" key="1">
    <citation type="submission" date="2018-08" db="EMBL/GenBank/DDBJ databases">
        <title>Aphanomyces genome sequencing and annotation.</title>
        <authorList>
            <person name="Minardi D."/>
            <person name="Oidtmann B."/>
            <person name="Van Der Giezen M."/>
            <person name="Studholme D.J."/>
        </authorList>
    </citation>
    <scope>NUCLEOTIDE SEQUENCE [LARGE SCALE GENOMIC DNA]</scope>
    <source>
        <strain evidence="8 9">FDL457</strain>
    </source>
</reference>
<dbReference type="EMBL" id="QUTF01020662">
    <property type="protein sequence ID" value="RHY95967.1"/>
    <property type="molecule type" value="Genomic_DNA"/>
</dbReference>
<proteinExistence type="predicted"/>
<evidence type="ECO:0000256" key="3">
    <source>
        <dbReference type="ARBA" id="ARBA00022692"/>
    </source>
</evidence>
<keyword evidence="3 6" id="KW-0812">Transmembrane</keyword>
<feature type="transmembrane region" description="Helical" evidence="6">
    <location>
        <begin position="358"/>
        <end position="381"/>
    </location>
</feature>
<evidence type="ECO:0000256" key="2">
    <source>
        <dbReference type="ARBA" id="ARBA00022448"/>
    </source>
</evidence>
<keyword evidence="4 6" id="KW-1133">Transmembrane helix</keyword>
<dbReference type="VEuPathDB" id="FungiDB:H257_17503"/>
<feature type="transmembrane region" description="Helical" evidence="6">
    <location>
        <begin position="218"/>
        <end position="239"/>
    </location>
</feature>
<dbReference type="VEuPathDB" id="FungiDB:H257_01856"/>
<dbReference type="InterPro" id="IPR050352">
    <property type="entry name" value="ABCG_transporters"/>
</dbReference>
<dbReference type="AlphaFoldDB" id="A0A3R7AHU0"/>
<dbReference type="GO" id="GO:0016020">
    <property type="term" value="C:membrane"/>
    <property type="evidence" value="ECO:0007669"/>
    <property type="project" value="UniProtKB-SubCell"/>
</dbReference>
<sequence>MASPYYASDRRINCVAWGSTNRKLWWPVYLCDPKTIAEDLHVLGFVNVKDWFCDEYKTFSQEPDIPDDKLREWCLAFQEAQKIRVNGIVPYLTPSDLNKNLPPMPPPPIVPEGSIMWHYSRRIVYSGPTSTISTHFSSLGYPCPVNENIADHILDCATHAASIAALHDAYHPEELPVSSMDNSRQPLVEMTSQRSSVLELQVLFLRTLRNTFRQKSLFVLHVGISVFLGVVTGLIFMGLEDNLAGFQNRMGAFFFTLTFFGFGTLSSMDAFIAERPLFVKEAGAKYYSAWSYYVAKASIDLASLRVLPAIIFASIFYYLMGLNAPLDRFLLFTTTLVLFNVAVGSMSTFVSIGSKTVGIANLVATVVLLQNVLFGGFLLNVQTMSAGAGWMQWLSMFKYAFEVMMTNELSGLLLTFDASGYVSVPVYGEVYLKTLGMDIANQMRDVVLLVVIAAMFNVASFVLLHFQVPRPMKWSVQDTAKAV</sequence>
<dbReference type="Pfam" id="PF01061">
    <property type="entry name" value="ABC2_membrane"/>
    <property type="match status" value="1"/>
</dbReference>
<comment type="caution">
    <text evidence="8">The sequence shown here is derived from an EMBL/GenBank/DDBJ whole genome shotgun (WGS) entry which is preliminary data.</text>
</comment>
<evidence type="ECO:0000313" key="9">
    <source>
        <dbReference type="Proteomes" id="UP000286510"/>
    </source>
</evidence>
<evidence type="ECO:0000256" key="1">
    <source>
        <dbReference type="ARBA" id="ARBA00004141"/>
    </source>
</evidence>
<evidence type="ECO:0000256" key="6">
    <source>
        <dbReference type="SAM" id="Phobius"/>
    </source>
</evidence>
<accession>A0A3R7AHU0</accession>
<dbReference type="InterPro" id="IPR013525">
    <property type="entry name" value="ABC2_TM"/>
</dbReference>
<evidence type="ECO:0000256" key="5">
    <source>
        <dbReference type="ARBA" id="ARBA00023136"/>
    </source>
</evidence>
<evidence type="ECO:0000256" key="4">
    <source>
        <dbReference type="ARBA" id="ARBA00022989"/>
    </source>
</evidence>
<comment type="subcellular location">
    <subcellularLocation>
        <location evidence="1">Membrane</location>
        <topology evidence="1">Multi-pass membrane protein</topology>
    </subcellularLocation>
</comment>